<evidence type="ECO:0000313" key="4">
    <source>
        <dbReference type="Proteomes" id="UP001624684"/>
    </source>
</evidence>
<dbReference type="Gene3D" id="2.170.16.10">
    <property type="entry name" value="Hedgehog/Intein (Hint) domain"/>
    <property type="match status" value="1"/>
</dbReference>
<name>A0ABW8U7M3_9GAMM</name>
<organism evidence="3 4">
    <name type="scientific">Moraxella oculi</name>
    <dbReference type="NCBI Taxonomy" id="2940516"/>
    <lineage>
        <taxon>Bacteria</taxon>
        <taxon>Pseudomonadati</taxon>
        <taxon>Pseudomonadota</taxon>
        <taxon>Gammaproteobacteria</taxon>
        <taxon>Moraxellales</taxon>
        <taxon>Moraxellaceae</taxon>
        <taxon>Moraxella</taxon>
    </lineage>
</organism>
<proteinExistence type="predicted"/>
<accession>A0ABW8U7M3</accession>
<evidence type="ECO:0000313" key="3">
    <source>
        <dbReference type="EMBL" id="MFL1733098.1"/>
    </source>
</evidence>
<feature type="domain" description="LHH" evidence="2">
    <location>
        <begin position="226"/>
        <end position="312"/>
    </location>
</feature>
<gene>
    <name evidence="3" type="ORF">ACJHVH_08920</name>
</gene>
<feature type="compositionally biased region" description="Basic and acidic residues" evidence="1">
    <location>
        <begin position="287"/>
        <end position="297"/>
    </location>
</feature>
<protein>
    <submittedName>
        <fullName evidence="3">Polymorphic toxin-type HINT domain-containing protein</fullName>
    </submittedName>
</protein>
<feature type="region of interest" description="Disordered" evidence="1">
    <location>
        <begin position="267"/>
        <end position="297"/>
    </location>
</feature>
<dbReference type="Pfam" id="PF07591">
    <property type="entry name" value="PT-HINT"/>
    <property type="match status" value="1"/>
</dbReference>
<reference evidence="3 4" key="1">
    <citation type="submission" date="2024-11" db="EMBL/GenBank/DDBJ databases">
        <title>First Report of Moraxella oculi in Brazil in an Infectious Bovine Keratoconjunctivitis Outbreak.</title>
        <authorList>
            <person name="Carvalho C.V."/>
            <person name="Domingues R."/>
            <person name="Coutinho C."/>
            <person name="Honorio N.T.B.S."/>
            <person name="Faza D.R.L.R."/>
            <person name="Carvalho W.A."/>
            <person name="Machado A.B.F."/>
            <person name="Martins M.F."/>
            <person name="Gaspar E.B."/>
        </authorList>
    </citation>
    <scope>NUCLEOTIDE SEQUENCE [LARGE SCALE GENOMIC DNA]</scope>
    <source>
        <strain evidence="3 4">2117LE</strain>
    </source>
</reference>
<dbReference type="InterPro" id="IPR026834">
    <property type="entry name" value="LHH"/>
</dbReference>
<keyword evidence="4" id="KW-1185">Reference proteome</keyword>
<dbReference type="SUPFAM" id="SSF51294">
    <property type="entry name" value="Hedgehog/intein (Hint) domain"/>
    <property type="match status" value="1"/>
</dbReference>
<dbReference type="InterPro" id="IPR036844">
    <property type="entry name" value="Hint_dom_sf"/>
</dbReference>
<comment type="caution">
    <text evidence="3">The sequence shown here is derived from an EMBL/GenBank/DDBJ whole genome shotgun (WGS) entry which is preliminary data.</text>
</comment>
<dbReference type="Pfam" id="PF14411">
    <property type="entry name" value="LHH"/>
    <property type="match status" value="1"/>
</dbReference>
<evidence type="ECO:0000256" key="1">
    <source>
        <dbReference type="SAM" id="MobiDB-lite"/>
    </source>
</evidence>
<dbReference type="Proteomes" id="UP001624684">
    <property type="component" value="Unassembled WGS sequence"/>
</dbReference>
<evidence type="ECO:0000259" key="2">
    <source>
        <dbReference type="Pfam" id="PF14411"/>
    </source>
</evidence>
<dbReference type="RefSeq" id="WP_407069588.1">
    <property type="nucleotide sequence ID" value="NZ_JBJJXE010000024.1"/>
</dbReference>
<sequence length="316" mass="35788">MAFCSIPEILNPVNVILFWVGAKDIEIGHRLIDDKGNYQTVIAIHTEATPLNSYNLEVDTDHTFFIKGIDGTQSVWVHNDCYKKLPNGYQKQPDGTYIVNVNGKQITLVETKIGNETVYHTKDHQAGDPYRNKAGQAVNESGKYIKDPNKPQDSADKYKWIDEHRHPDSNVQSSFGTSKPVANGTYFTTQTEWQAPGKGTGLKYTVYQQDIDLNARPLAHLGNNKTNAELMQKGNAPYVLKNGKYEQIQLHHSQQDGRGSLFELTEASHQTNRQSGGKALHPHSPRKHPDYAKHDGMFRTDQSQYWKDRIKQLQSK</sequence>
<dbReference type="EMBL" id="JBJJXE010000024">
    <property type="protein sequence ID" value="MFL1733098.1"/>
    <property type="molecule type" value="Genomic_DNA"/>
</dbReference>